<accession>A0A1K0FNE6</accession>
<evidence type="ECO:0000313" key="2">
    <source>
        <dbReference type="EMBL" id="OJF14357.1"/>
    </source>
</evidence>
<organism evidence="2 3">
    <name type="scientific">Couchioplanes caeruleus subsp. caeruleus</name>
    <dbReference type="NCBI Taxonomy" id="56427"/>
    <lineage>
        <taxon>Bacteria</taxon>
        <taxon>Bacillati</taxon>
        <taxon>Actinomycetota</taxon>
        <taxon>Actinomycetes</taxon>
        <taxon>Micromonosporales</taxon>
        <taxon>Micromonosporaceae</taxon>
        <taxon>Couchioplanes</taxon>
    </lineage>
</organism>
<evidence type="ECO:0000259" key="1">
    <source>
        <dbReference type="Pfam" id="PF08818"/>
    </source>
</evidence>
<evidence type="ECO:0000313" key="3">
    <source>
        <dbReference type="Proteomes" id="UP000182486"/>
    </source>
</evidence>
<dbReference type="EMBL" id="MEIA01000101">
    <property type="protein sequence ID" value="OJF14357.1"/>
    <property type="molecule type" value="Genomic_DNA"/>
</dbReference>
<dbReference type="AlphaFoldDB" id="A0A1K0FNE6"/>
<reference evidence="2 3" key="1">
    <citation type="submission" date="2016-09" db="EMBL/GenBank/DDBJ databases">
        <title>Couchioplanes caeruleus draft genome sequence.</title>
        <authorList>
            <person name="Sheehan J."/>
            <person name="Caffrey P."/>
        </authorList>
    </citation>
    <scope>NUCLEOTIDE SEQUENCE [LARGE SCALE GENOMIC DNA]</scope>
    <source>
        <strain evidence="2 3">DSM 43634</strain>
    </source>
</reference>
<sequence length="155" mass="16547">MRTVAATVRFRDGGSNVAGLKTARTGASVGDFLAAVPDPKRRAEARTLCALMAEATGAAPEMWGDSIVGFGCYRYRYASGQQGDWPPVGLSPRKTALTIYLSAGFDEDLLAKLGPHRTGKSCLYVKRLADIDPDVLRALVADGFRKLDGKTLAPD</sequence>
<dbReference type="Pfam" id="PF08818">
    <property type="entry name" value="DUF1801"/>
    <property type="match status" value="1"/>
</dbReference>
<protein>
    <recommendedName>
        <fullName evidence="1">YdhG-like domain-containing protein</fullName>
    </recommendedName>
</protein>
<proteinExistence type="predicted"/>
<keyword evidence="3" id="KW-1185">Reference proteome</keyword>
<name>A0A1K0FNE6_9ACTN</name>
<comment type="caution">
    <text evidence="2">The sequence shown here is derived from an EMBL/GenBank/DDBJ whole genome shotgun (WGS) entry which is preliminary data.</text>
</comment>
<dbReference type="SUPFAM" id="SSF159888">
    <property type="entry name" value="YdhG-like"/>
    <property type="match status" value="1"/>
</dbReference>
<feature type="domain" description="YdhG-like" evidence="1">
    <location>
        <begin position="41"/>
        <end position="141"/>
    </location>
</feature>
<dbReference type="Proteomes" id="UP000182486">
    <property type="component" value="Unassembled WGS sequence"/>
</dbReference>
<dbReference type="InterPro" id="IPR014922">
    <property type="entry name" value="YdhG-like"/>
</dbReference>
<gene>
    <name evidence="2" type="ORF">BG844_10225</name>
</gene>